<evidence type="ECO:0000313" key="1">
    <source>
        <dbReference type="EMBL" id="CAB4194991.1"/>
    </source>
</evidence>
<gene>
    <name evidence="1" type="ORF">UFOVP1281_16</name>
</gene>
<dbReference type="EMBL" id="LR797227">
    <property type="protein sequence ID" value="CAB4194991.1"/>
    <property type="molecule type" value="Genomic_DNA"/>
</dbReference>
<protein>
    <submittedName>
        <fullName evidence="1">Uncharacterized protein</fullName>
    </submittedName>
</protein>
<accession>A0A6J5RMT2</accession>
<reference evidence="1" key="1">
    <citation type="submission" date="2020-05" db="EMBL/GenBank/DDBJ databases">
        <authorList>
            <person name="Chiriac C."/>
            <person name="Salcher M."/>
            <person name="Ghai R."/>
            <person name="Kavagutti S V."/>
        </authorList>
    </citation>
    <scope>NUCLEOTIDE SEQUENCE</scope>
</reference>
<proteinExistence type="predicted"/>
<name>A0A6J5RMT2_9CAUD</name>
<sequence length="61" mass="6451">MANFGVISGSSVINIIVAEDLESAELATKSTCVEYTDKNPAGIGWTYEGKNFIAPVENVEG</sequence>
<organism evidence="1">
    <name type="scientific">uncultured Caudovirales phage</name>
    <dbReference type="NCBI Taxonomy" id="2100421"/>
    <lineage>
        <taxon>Viruses</taxon>
        <taxon>Duplodnaviria</taxon>
        <taxon>Heunggongvirae</taxon>
        <taxon>Uroviricota</taxon>
        <taxon>Caudoviricetes</taxon>
        <taxon>Peduoviridae</taxon>
        <taxon>Maltschvirus</taxon>
        <taxon>Maltschvirus maltsch</taxon>
    </lineage>
</organism>